<dbReference type="Gene3D" id="3.40.50.720">
    <property type="entry name" value="NAD(P)-binding Rossmann-like Domain"/>
    <property type="match status" value="1"/>
</dbReference>
<dbReference type="PANTHER" id="PTHR24320:SF236">
    <property type="entry name" value="SHORT-CHAIN DEHYDROGENASE-RELATED"/>
    <property type="match status" value="1"/>
</dbReference>
<comment type="similarity">
    <text evidence="1">Belongs to the short-chain dehydrogenases/reductases (SDR) family.</text>
</comment>
<dbReference type="PRINTS" id="PR00081">
    <property type="entry name" value="GDHRDH"/>
</dbReference>
<evidence type="ECO:0000256" key="3">
    <source>
        <dbReference type="ARBA" id="ARBA00023002"/>
    </source>
</evidence>
<reference evidence="4" key="1">
    <citation type="journal article" date="2020" name="Stud. Mycol.">
        <title>101 Dothideomycetes genomes: a test case for predicting lifestyles and emergence of pathogens.</title>
        <authorList>
            <person name="Haridas S."/>
            <person name="Albert R."/>
            <person name="Binder M."/>
            <person name="Bloem J."/>
            <person name="Labutti K."/>
            <person name="Salamov A."/>
            <person name="Andreopoulos B."/>
            <person name="Baker S."/>
            <person name="Barry K."/>
            <person name="Bills G."/>
            <person name="Bluhm B."/>
            <person name="Cannon C."/>
            <person name="Castanera R."/>
            <person name="Culley D."/>
            <person name="Daum C."/>
            <person name="Ezra D."/>
            <person name="Gonzalez J."/>
            <person name="Henrissat B."/>
            <person name="Kuo A."/>
            <person name="Liang C."/>
            <person name="Lipzen A."/>
            <person name="Lutzoni F."/>
            <person name="Magnuson J."/>
            <person name="Mondo S."/>
            <person name="Nolan M."/>
            <person name="Ohm R."/>
            <person name="Pangilinan J."/>
            <person name="Park H.-J."/>
            <person name="Ramirez L."/>
            <person name="Alfaro M."/>
            <person name="Sun H."/>
            <person name="Tritt A."/>
            <person name="Yoshinaga Y."/>
            <person name="Zwiers L.-H."/>
            <person name="Turgeon B."/>
            <person name="Goodwin S."/>
            <person name="Spatafora J."/>
            <person name="Crous P."/>
            <person name="Grigoriev I."/>
        </authorList>
    </citation>
    <scope>NUCLEOTIDE SEQUENCE</scope>
    <source>
        <strain evidence="4">CBS 627.86</strain>
    </source>
</reference>
<evidence type="ECO:0000313" key="5">
    <source>
        <dbReference type="Proteomes" id="UP000799770"/>
    </source>
</evidence>
<dbReference type="GO" id="GO:0016491">
    <property type="term" value="F:oxidoreductase activity"/>
    <property type="evidence" value="ECO:0007669"/>
    <property type="project" value="UniProtKB-KW"/>
</dbReference>
<dbReference type="AlphaFoldDB" id="A0A6A5YSX6"/>
<keyword evidence="3" id="KW-0560">Oxidoreductase</keyword>
<dbReference type="EMBL" id="ML977338">
    <property type="protein sequence ID" value="KAF2110245.1"/>
    <property type="molecule type" value="Genomic_DNA"/>
</dbReference>
<gene>
    <name evidence="4" type="ORF">BDV96DRAFT_667202</name>
</gene>
<accession>A0A6A5YSX6</accession>
<evidence type="ECO:0000256" key="1">
    <source>
        <dbReference type="ARBA" id="ARBA00006484"/>
    </source>
</evidence>
<dbReference type="PANTHER" id="PTHR24320">
    <property type="entry name" value="RETINOL DEHYDROGENASE"/>
    <property type="match status" value="1"/>
</dbReference>
<dbReference type="InterPro" id="IPR002347">
    <property type="entry name" value="SDR_fam"/>
</dbReference>
<dbReference type="OrthoDB" id="191139at2759"/>
<organism evidence="4 5">
    <name type="scientific">Lophiotrema nucula</name>
    <dbReference type="NCBI Taxonomy" id="690887"/>
    <lineage>
        <taxon>Eukaryota</taxon>
        <taxon>Fungi</taxon>
        <taxon>Dikarya</taxon>
        <taxon>Ascomycota</taxon>
        <taxon>Pezizomycotina</taxon>
        <taxon>Dothideomycetes</taxon>
        <taxon>Pleosporomycetidae</taxon>
        <taxon>Pleosporales</taxon>
        <taxon>Lophiotremataceae</taxon>
        <taxon>Lophiotrema</taxon>
    </lineage>
</organism>
<evidence type="ECO:0000256" key="2">
    <source>
        <dbReference type="ARBA" id="ARBA00022857"/>
    </source>
</evidence>
<proteinExistence type="inferred from homology"/>
<protein>
    <recommendedName>
        <fullName evidence="6">Short-chain dehydrogenase</fullName>
    </recommendedName>
</protein>
<evidence type="ECO:0000313" key="4">
    <source>
        <dbReference type="EMBL" id="KAF2110245.1"/>
    </source>
</evidence>
<dbReference type="SUPFAM" id="SSF51735">
    <property type="entry name" value="NAD(P)-binding Rossmann-fold domains"/>
    <property type="match status" value="1"/>
</dbReference>
<sequence length="346" mass="38263">MPLAGVGFGALWTQCFPPPALITEKNLLTQTGKVFIVTGGSSGLGFELAKILYAAGGKVYILSRTKQHVDDAILNIKRDVGTDGPELGILEFIQMDLEDLTSVQAAAREFVRKEKRLDVLFNNAGLASVPGKKTKQGLEYHIGVNSVAHILLETLLKPLLTDTAKLSRPDSVRVVWPASMLCETLAPKGGIRISKLDAPDENINEHYAESKVGNWFAASEISRRFGRQTGVISIAGNPGSYSTNVWRTTPRIFYWPFLPLLRKPSACTYLWMAFSDDVTMSEAVTGRYATCDGRWHPGQRSDLLLALKMKEEGGTVSFYYLYIVIEIYIYLGDFNKFISSNNISIL</sequence>
<name>A0A6A5YSX6_9PLEO</name>
<dbReference type="InterPro" id="IPR036291">
    <property type="entry name" value="NAD(P)-bd_dom_sf"/>
</dbReference>
<dbReference type="Pfam" id="PF00106">
    <property type="entry name" value="adh_short"/>
    <property type="match status" value="1"/>
</dbReference>
<dbReference type="Proteomes" id="UP000799770">
    <property type="component" value="Unassembled WGS sequence"/>
</dbReference>
<keyword evidence="5" id="KW-1185">Reference proteome</keyword>
<evidence type="ECO:0008006" key="6">
    <source>
        <dbReference type="Google" id="ProtNLM"/>
    </source>
</evidence>
<keyword evidence="2" id="KW-0521">NADP</keyword>